<dbReference type="InterPro" id="IPR043128">
    <property type="entry name" value="Rev_trsase/Diguanyl_cyclase"/>
</dbReference>
<protein>
    <recommendedName>
        <fullName evidence="1">Reverse transcriptase domain-containing protein</fullName>
    </recommendedName>
</protein>
<dbReference type="eggNOG" id="ENOG502T14V">
    <property type="taxonomic scope" value="Eukaryota"/>
</dbReference>
<evidence type="ECO:0000259" key="1">
    <source>
        <dbReference type="PROSITE" id="PS50878"/>
    </source>
</evidence>
<name>A0A1X7VYF0_AMPQE</name>
<dbReference type="EnsemblMetazoa" id="Aqu2.1.44499_001">
    <property type="protein sequence ID" value="Aqu2.1.44499_001"/>
    <property type="gene ID" value="Aqu2.1.44499"/>
</dbReference>
<accession>A0A1X7VYF0</accession>
<sequence>MEVSETHSLLTDSCTLGMSSETRKLSRNHLKLPKVDTARSPRLDSVMKTVALQSAQSADEELAKLQTFILDALAPLTAILEGTNETTVQDIREALIMASILVGIANAKLTRLRNEKLILAINGDLTPLIQDESQFTDANPYLFWSDFAKHAKEYLDQAVVLKSTTPEVGWHISNQTGKSNKGPVGPKFGERVRNRVFIDTLSNPKALPSPTESDPTGVGSQEIKEMISKGAVTESQTPQVGEFFSTLFLVFPKKDGNQRPVINLKKLNSFINASHFKMEGNHTLKSLLQKGIWLVKIDLKDAYFSVPT</sequence>
<dbReference type="Gene3D" id="3.30.70.270">
    <property type="match status" value="1"/>
</dbReference>
<reference evidence="2" key="1">
    <citation type="submission" date="2017-05" db="UniProtKB">
        <authorList>
            <consortium name="EnsemblMetazoa"/>
        </authorList>
    </citation>
    <scope>IDENTIFICATION</scope>
</reference>
<dbReference type="InterPro" id="IPR000477">
    <property type="entry name" value="RT_dom"/>
</dbReference>
<dbReference type="AlphaFoldDB" id="A0A1X7VYF0"/>
<evidence type="ECO:0000313" key="2">
    <source>
        <dbReference type="EnsemblMetazoa" id="Aqu2.1.44499_001"/>
    </source>
</evidence>
<dbReference type="PROSITE" id="PS50878">
    <property type="entry name" value="RT_POL"/>
    <property type="match status" value="1"/>
</dbReference>
<dbReference type="SUPFAM" id="SSF56672">
    <property type="entry name" value="DNA/RNA polymerases"/>
    <property type="match status" value="1"/>
</dbReference>
<dbReference type="InParanoid" id="A0A1X7VYF0"/>
<dbReference type="Gene3D" id="3.10.10.10">
    <property type="entry name" value="HIV Type 1 Reverse Transcriptase, subunit A, domain 1"/>
    <property type="match status" value="1"/>
</dbReference>
<feature type="domain" description="Reverse transcriptase" evidence="1">
    <location>
        <begin position="232"/>
        <end position="308"/>
    </location>
</feature>
<organism evidence="2">
    <name type="scientific">Amphimedon queenslandica</name>
    <name type="common">Sponge</name>
    <dbReference type="NCBI Taxonomy" id="400682"/>
    <lineage>
        <taxon>Eukaryota</taxon>
        <taxon>Metazoa</taxon>
        <taxon>Porifera</taxon>
        <taxon>Demospongiae</taxon>
        <taxon>Heteroscleromorpha</taxon>
        <taxon>Haplosclerida</taxon>
        <taxon>Niphatidae</taxon>
        <taxon>Amphimedon</taxon>
    </lineage>
</organism>
<proteinExistence type="predicted"/>
<dbReference type="InterPro" id="IPR043502">
    <property type="entry name" value="DNA/RNA_pol_sf"/>
</dbReference>